<dbReference type="GO" id="GO:0030313">
    <property type="term" value="C:cell envelope"/>
    <property type="evidence" value="ECO:0007669"/>
    <property type="project" value="UniProtKB-SubCell"/>
</dbReference>
<dbReference type="Pfam" id="PF25881">
    <property type="entry name" value="HH_YBHG"/>
    <property type="match status" value="1"/>
</dbReference>
<keyword evidence="2 3" id="KW-0175">Coiled coil</keyword>
<comment type="subcellular location">
    <subcellularLocation>
        <location evidence="1">Cell envelope</location>
    </subcellularLocation>
</comment>
<dbReference type="InterPro" id="IPR059052">
    <property type="entry name" value="HH_YbhG-like"/>
</dbReference>
<proteinExistence type="predicted"/>
<dbReference type="Gene3D" id="1.10.287.470">
    <property type="entry name" value="Helix hairpin bin"/>
    <property type="match status" value="1"/>
</dbReference>
<name>A0AB94IWK0_9BACT</name>
<evidence type="ECO:0000256" key="3">
    <source>
        <dbReference type="SAM" id="Coils"/>
    </source>
</evidence>
<dbReference type="PANTHER" id="PTHR32347:SF29">
    <property type="entry name" value="UPF0194 MEMBRANE PROTEIN YBHG"/>
    <property type="match status" value="1"/>
</dbReference>
<dbReference type="Proteomes" id="UP000008957">
    <property type="component" value="Chromosome"/>
</dbReference>
<dbReference type="RefSeq" id="WP_015556260.1">
    <property type="nucleotide sequence ID" value="NC_021038.1"/>
</dbReference>
<dbReference type="Gene3D" id="2.40.50.100">
    <property type="match status" value="2"/>
</dbReference>
<reference evidence="5 6" key="2">
    <citation type="submission" date="2010-03" db="EMBL/GenBank/DDBJ databases">
        <authorList>
            <person name="Pajon A."/>
        </authorList>
    </citation>
    <scope>NUCLEOTIDE SEQUENCE [LARGE SCALE GENOMIC DNA]</scope>
    <source>
        <strain evidence="5 6">SGP1</strain>
    </source>
</reference>
<gene>
    <name evidence="5" type="ORF">SY1_07950</name>
</gene>
<evidence type="ECO:0000256" key="1">
    <source>
        <dbReference type="ARBA" id="ARBA00004196"/>
    </source>
</evidence>
<keyword evidence="6" id="KW-1185">Reference proteome</keyword>
<feature type="domain" description="YbhG-like alpha-helical hairpin" evidence="4">
    <location>
        <begin position="81"/>
        <end position="209"/>
    </location>
</feature>
<dbReference type="PANTHER" id="PTHR32347">
    <property type="entry name" value="EFFLUX SYSTEM COMPONENT YKNX-RELATED"/>
    <property type="match status" value="1"/>
</dbReference>
<accession>A0AB94IWK0</accession>
<evidence type="ECO:0000256" key="2">
    <source>
        <dbReference type="ARBA" id="ARBA00023054"/>
    </source>
</evidence>
<dbReference type="Gene3D" id="2.40.30.170">
    <property type="match status" value="1"/>
</dbReference>
<dbReference type="SUPFAM" id="SSF111369">
    <property type="entry name" value="HlyD-like secretion proteins"/>
    <property type="match status" value="2"/>
</dbReference>
<evidence type="ECO:0000259" key="4">
    <source>
        <dbReference type="Pfam" id="PF25881"/>
    </source>
</evidence>
<dbReference type="AlphaFoldDB" id="A0AB94IWK0"/>
<evidence type="ECO:0000313" key="5">
    <source>
        <dbReference type="EMBL" id="CBL28113.1"/>
    </source>
</evidence>
<reference evidence="6" key="1">
    <citation type="submission" date="2010-03" db="EMBL/GenBank/DDBJ databases">
        <title>The genome sequence of Synergistetes sp. SGP1.</title>
        <authorList>
            <consortium name="metaHIT consortium -- http://www.metahit.eu/"/>
            <person name="Pajon A."/>
            <person name="Turner K."/>
            <person name="Parkhill J."/>
            <person name="Wade W."/>
            <person name="Vartoukian S."/>
        </authorList>
    </citation>
    <scope>NUCLEOTIDE SEQUENCE [LARGE SCALE GENOMIC DNA]</scope>
    <source>
        <strain evidence="6">SGP1</strain>
    </source>
</reference>
<dbReference type="InterPro" id="IPR050465">
    <property type="entry name" value="UPF0194_transport"/>
</dbReference>
<organism evidence="5 6">
    <name type="scientific">Fretibacterium fastidiosum</name>
    <dbReference type="NCBI Taxonomy" id="651822"/>
    <lineage>
        <taxon>Bacteria</taxon>
        <taxon>Thermotogati</taxon>
        <taxon>Synergistota</taxon>
        <taxon>Synergistia</taxon>
        <taxon>Synergistales</taxon>
        <taxon>Aminobacteriaceae</taxon>
        <taxon>Fretibacterium</taxon>
    </lineage>
</organism>
<protein>
    <submittedName>
        <fullName evidence="5">Multidrug resistance efflux pump</fullName>
    </submittedName>
</protein>
<evidence type="ECO:0000313" key="6">
    <source>
        <dbReference type="Proteomes" id="UP000008957"/>
    </source>
</evidence>
<dbReference type="EMBL" id="FP929056">
    <property type="protein sequence ID" value="CBL28113.1"/>
    <property type="molecule type" value="Genomic_DNA"/>
</dbReference>
<dbReference type="KEGG" id="sbr:SY1_07950"/>
<feature type="coiled-coil region" evidence="3">
    <location>
        <begin position="116"/>
        <end position="214"/>
    </location>
</feature>
<sequence>MKKRFALLLLVLAAVLGALYANGELDGLIDRFREKDPHRIRLYGNVEIRQVLLGFRVSGRVEAVYREEGERVASGDLLSILDPVPYRIKRSEARGAMLQAKAALDKLHRGFRTEEVREAAAQRDRVQASLDLAEKDYSRISNLFAQKAVAKSELDRASSQRNALRAELAAAENALALMREGYRREDIEAAEAAYEAASARFAAAENALSDTELRSPADGTILTRVTEPGTVVGAGQVVYALALERPIQVRAYIPEPQLGRVRVGMPAQIVTDSSPAPIEGTLTFISPTAEFTPKQVQTEDLRTDLVYRARILVEDDRDGRLKNGMPVTVLMESIEASEGAASR</sequence>